<protein>
    <recommendedName>
        <fullName evidence="3">Transporter</fullName>
    </recommendedName>
</protein>
<dbReference type="Proteomes" id="UP000230392">
    <property type="component" value="Unassembled WGS sequence"/>
</dbReference>
<organism evidence="1 2">
    <name type="scientific">bacterium (Candidatus Ratteibacteria) CG23_combo_of_CG06-09_8_20_14_all_48_7</name>
    <dbReference type="NCBI Taxonomy" id="2014292"/>
    <lineage>
        <taxon>Bacteria</taxon>
        <taxon>Candidatus Ratteibacteria</taxon>
    </lineage>
</organism>
<sequence>MWLVAGFLFLAVEVSEGAHPLITDDAGTVGKGKVQIEVNIETGYEKEEGVKEEFWELAGTFTFGVSEQVDMVLGIPYQWYRVKEDGVVTSDENGVGDFSLECKWRFLEGHDWSLACKPGLTFPAGDEEKGLGTGRLTYGLFLIATKEIQSCAIHCNAGYTRNENKAEEQKDIWHLSLAGEAEVNKSLKIVANIGIEENPEKGADQDPVFFLGGLIYSLSERTDLDFGVKAGLNESETDISYLAGATFFF</sequence>
<dbReference type="Pfam" id="PF13557">
    <property type="entry name" value="Phenol_MetA_deg"/>
    <property type="match status" value="1"/>
</dbReference>
<evidence type="ECO:0000313" key="2">
    <source>
        <dbReference type="Proteomes" id="UP000230392"/>
    </source>
</evidence>
<evidence type="ECO:0000313" key="1">
    <source>
        <dbReference type="EMBL" id="PIP16602.1"/>
    </source>
</evidence>
<gene>
    <name evidence="1" type="ORF">COX46_01255</name>
</gene>
<dbReference type="SUPFAM" id="SSF56935">
    <property type="entry name" value="Porins"/>
    <property type="match status" value="1"/>
</dbReference>
<evidence type="ECO:0008006" key="3">
    <source>
        <dbReference type="Google" id="ProtNLM"/>
    </source>
</evidence>
<dbReference type="EMBL" id="PCRF01000054">
    <property type="protein sequence ID" value="PIP16602.1"/>
    <property type="molecule type" value="Genomic_DNA"/>
</dbReference>
<dbReference type="InterPro" id="IPR025737">
    <property type="entry name" value="FApF"/>
</dbReference>
<reference evidence="1 2" key="1">
    <citation type="submission" date="2017-09" db="EMBL/GenBank/DDBJ databases">
        <title>Depth-based differentiation of microbial function through sediment-hosted aquifers and enrichment of novel symbionts in the deep terrestrial subsurface.</title>
        <authorList>
            <person name="Probst A.J."/>
            <person name="Ladd B."/>
            <person name="Jarett J.K."/>
            <person name="Geller-Mcgrath D.E."/>
            <person name="Sieber C.M."/>
            <person name="Emerson J.B."/>
            <person name="Anantharaman K."/>
            <person name="Thomas B.C."/>
            <person name="Malmstrom R."/>
            <person name="Stieglmeier M."/>
            <person name="Klingl A."/>
            <person name="Woyke T."/>
            <person name="Ryan C.M."/>
            <person name="Banfield J.F."/>
        </authorList>
    </citation>
    <scope>NUCLEOTIDE SEQUENCE [LARGE SCALE GENOMIC DNA]</scope>
    <source>
        <strain evidence="1">CG23_combo_of_CG06-09_8_20_14_all_48_7</strain>
    </source>
</reference>
<accession>A0A2G9YBQ3</accession>
<proteinExistence type="predicted"/>
<dbReference type="AlphaFoldDB" id="A0A2G9YBQ3"/>
<name>A0A2G9YBQ3_9BACT</name>
<comment type="caution">
    <text evidence="1">The sequence shown here is derived from an EMBL/GenBank/DDBJ whole genome shotgun (WGS) entry which is preliminary data.</text>
</comment>